<dbReference type="SUPFAM" id="SSF158504">
    <property type="entry name" value="BH2638-like"/>
    <property type="match status" value="1"/>
</dbReference>
<gene>
    <name evidence="1" type="ORF">HNR44_001388</name>
</gene>
<evidence type="ECO:0000313" key="2">
    <source>
        <dbReference type="Proteomes" id="UP000568839"/>
    </source>
</evidence>
<dbReference type="InterPro" id="IPR007920">
    <property type="entry name" value="UPF0223"/>
</dbReference>
<name>A0A841PL12_9BACL</name>
<dbReference type="EMBL" id="JACHHJ010000001">
    <property type="protein sequence ID" value="MBB6449439.1"/>
    <property type="molecule type" value="Genomic_DNA"/>
</dbReference>
<organism evidence="1 2">
    <name type="scientific">Geomicrobium halophilum</name>
    <dbReference type="NCBI Taxonomy" id="549000"/>
    <lineage>
        <taxon>Bacteria</taxon>
        <taxon>Bacillati</taxon>
        <taxon>Bacillota</taxon>
        <taxon>Bacilli</taxon>
        <taxon>Bacillales</taxon>
        <taxon>Geomicrobium</taxon>
    </lineage>
</organism>
<dbReference type="NCBIfam" id="NF003353">
    <property type="entry name" value="PRK04387.1"/>
    <property type="match status" value="1"/>
</dbReference>
<evidence type="ECO:0000313" key="1">
    <source>
        <dbReference type="EMBL" id="MBB6449439.1"/>
    </source>
</evidence>
<keyword evidence="2" id="KW-1185">Reference proteome</keyword>
<accession>A0A841PL12</accession>
<dbReference type="Proteomes" id="UP000568839">
    <property type="component" value="Unassembled WGS sequence"/>
</dbReference>
<comment type="caution">
    <text evidence="1">The sequence shown here is derived from an EMBL/GenBank/DDBJ whole genome shotgun (WGS) entry which is preliminary data.</text>
</comment>
<dbReference type="Pfam" id="PF05256">
    <property type="entry name" value="UPF0223"/>
    <property type="match status" value="1"/>
</dbReference>
<dbReference type="Gene3D" id="1.10.220.80">
    <property type="entry name" value="BH2638-like"/>
    <property type="match status" value="1"/>
</dbReference>
<dbReference type="InterPro" id="IPR023324">
    <property type="entry name" value="BH2638-like_sf"/>
</dbReference>
<dbReference type="AlphaFoldDB" id="A0A841PL12"/>
<dbReference type="PIRSF" id="PIRSF037260">
    <property type="entry name" value="UPF0223"/>
    <property type="match status" value="1"/>
</dbReference>
<protein>
    <submittedName>
        <fullName evidence="1">Uncharacterized protein YktA (UPF0223 family)</fullName>
    </submittedName>
</protein>
<sequence length="92" mass="10981">MKDHVSLPFSMDWTKEEIVKVVNFFTQVDDAYDKGTRAGTILKAYEEFKEVVPAKNEEKTYFRDYERQTNQSCWQTVQQARKVNEDELVRRP</sequence>
<dbReference type="RefSeq" id="WP_184403322.1">
    <property type="nucleotide sequence ID" value="NZ_JACHHJ010000001.1"/>
</dbReference>
<reference evidence="1 2" key="1">
    <citation type="submission" date="2020-08" db="EMBL/GenBank/DDBJ databases">
        <title>Genomic Encyclopedia of Type Strains, Phase IV (KMG-IV): sequencing the most valuable type-strain genomes for metagenomic binning, comparative biology and taxonomic classification.</title>
        <authorList>
            <person name="Goeker M."/>
        </authorList>
    </citation>
    <scope>NUCLEOTIDE SEQUENCE [LARGE SCALE GENOMIC DNA]</scope>
    <source>
        <strain evidence="1 2">DSM 21769</strain>
    </source>
</reference>
<proteinExistence type="predicted"/>